<evidence type="ECO:0000313" key="2">
    <source>
        <dbReference type="EMBL" id="PVX31097.1"/>
    </source>
</evidence>
<organism evidence="2 3">
    <name type="scientific">Sphingomonas pokkalii</name>
    <dbReference type="NCBI Taxonomy" id="2175090"/>
    <lineage>
        <taxon>Bacteria</taxon>
        <taxon>Pseudomonadati</taxon>
        <taxon>Pseudomonadota</taxon>
        <taxon>Alphaproteobacteria</taxon>
        <taxon>Sphingomonadales</taxon>
        <taxon>Sphingomonadaceae</taxon>
        <taxon>Sphingomonas</taxon>
    </lineage>
</organism>
<dbReference type="AlphaFoldDB" id="A0A2U0SIB9"/>
<keyword evidence="3" id="KW-1185">Reference proteome</keyword>
<dbReference type="Proteomes" id="UP000245890">
    <property type="component" value="Unassembled WGS sequence"/>
</dbReference>
<reference evidence="2 3" key="1">
    <citation type="submission" date="2018-05" db="EMBL/GenBank/DDBJ databases">
        <title>Description of Sphingomonas pokkalii sp nov, isolated from the rhizosphere of saline tolerant pokkali rice and its draft genome analysis.</title>
        <authorList>
            <person name="Menon R."/>
            <person name="Kumari S."/>
            <person name="Rameshkumar N."/>
        </authorList>
    </citation>
    <scope>NUCLEOTIDE SEQUENCE [LARGE SCALE GENOMIC DNA]</scope>
    <source>
        <strain evidence="2 3">L3B27</strain>
    </source>
</reference>
<evidence type="ECO:0000256" key="1">
    <source>
        <dbReference type="SAM" id="SignalP"/>
    </source>
</evidence>
<dbReference type="OrthoDB" id="7428650at2"/>
<dbReference type="NCBIfam" id="TIGR04433">
    <property type="entry name" value="UrcA_uranyl"/>
    <property type="match status" value="1"/>
</dbReference>
<proteinExistence type="predicted"/>
<dbReference type="InterPro" id="IPR030972">
    <property type="entry name" value="UrcA_uranyl"/>
</dbReference>
<feature type="signal peptide" evidence="1">
    <location>
        <begin position="1"/>
        <end position="19"/>
    </location>
</feature>
<keyword evidence="1" id="KW-0732">Signal</keyword>
<sequence length="110" mass="11386">MKMLVAVVAALSISSAAFAGPTDTSFGKPSATLTLAGLDLATADGQQRLATRVDQAARAVCGENLATIHPELEARARLCRADVAEQVRSQIEARVAQAGKARGVQVASLR</sequence>
<feature type="chain" id="PRO_5015407791" evidence="1">
    <location>
        <begin position="20"/>
        <end position="110"/>
    </location>
</feature>
<dbReference type="RefSeq" id="WP_116470486.1">
    <property type="nucleotide sequence ID" value="NZ_QENQ01000001.1"/>
</dbReference>
<accession>A0A2U0SIB9</accession>
<evidence type="ECO:0000313" key="3">
    <source>
        <dbReference type="Proteomes" id="UP000245890"/>
    </source>
</evidence>
<comment type="caution">
    <text evidence="2">The sequence shown here is derived from an EMBL/GenBank/DDBJ whole genome shotgun (WGS) entry which is preliminary data.</text>
</comment>
<dbReference type="EMBL" id="QENQ01000001">
    <property type="protein sequence ID" value="PVX31097.1"/>
    <property type="molecule type" value="Genomic_DNA"/>
</dbReference>
<name>A0A2U0SIB9_9SPHN</name>
<protein>
    <submittedName>
        <fullName evidence="2">UrcA family protein</fullName>
    </submittedName>
</protein>
<gene>
    <name evidence="2" type="ORF">DD559_18610</name>
</gene>